<feature type="region of interest" description="Disordered" evidence="1">
    <location>
        <begin position="1"/>
        <end position="26"/>
    </location>
</feature>
<reference evidence="3" key="1">
    <citation type="journal article" date="2023" name="Mol. Biol. Evol.">
        <title>Third-Generation Sequencing Reveals the Adaptive Role of the Epigenome in Three Deep-Sea Polychaetes.</title>
        <authorList>
            <person name="Perez M."/>
            <person name="Aroh O."/>
            <person name="Sun Y."/>
            <person name="Lan Y."/>
            <person name="Juniper S.K."/>
            <person name="Young C.R."/>
            <person name="Angers B."/>
            <person name="Qian P.Y."/>
        </authorList>
    </citation>
    <scope>NUCLEOTIDE SEQUENCE</scope>
    <source>
        <strain evidence="3">R07B-5</strain>
    </source>
</reference>
<dbReference type="AlphaFoldDB" id="A0AAD9MMG2"/>
<dbReference type="EMBL" id="JAODUO010008926">
    <property type="protein sequence ID" value="KAK2138083.1"/>
    <property type="molecule type" value="Genomic_DNA"/>
</dbReference>
<dbReference type="InterPro" id="IPR049012">
    <property type="entry name" value="Mutator_transp_dom"/>
</dbReference>
<keyword evidence="4" id="KW-1185">Reference proteome</keyword>
<evidence type="ECO:0000256" key="1">
    <source>
        <dbReference type="SAM" id="MobiDB-lite"/>
    </source>
</evidence>
<protein>
    <recommendedName>
        <fullName evidence="2">Mutator-like transposase domain-containing protein</fullName>
    </recommendedName>
</protein>
<name>A0AAD9MMG2_RIDPI</name>
<organism evidence="3 4">
    <name type="scientific">Ridgeia piscesae</name>
    <name type="common">Tubeworm</name>
    <dbReference type="NCBI Taxonomy" id="27915"/>
    <lineage>
        <taxon>Eukaryota</taxon>
        <taxon>Metazoa</taxon>
        <taxon>Spiralia</taxon>
        <taxon>Lophotrochozoa</taxon>
        <taxon>Annelida</taxon>
        <taxon>Polychaeta</taxon>
        <taxon>Sedentaria</taxon>
        <taxon>Canalipalpata</taxon>
        <taxon>Sabellida</taxon>
        <taxon>Siboglinidae</taxon>
        <taxon>Ridgeia</taxon>
    </lineage>
</organism>
<evidence type="ECO:0000259" key="2">
    <source>
        <dbReference type="Pfam" id="PF20700"/>
    </source>
</evidence>
<comment type="caution">
    <text evidence="3">The sequence shown here is derived from an EMBL/GenBank/DDBJ whole genome shotgun (WGS) entry which is preliminary data.</text>
</comment>
<sequence length="235" mass="26838">MCKHRRGFQQGHPYFKTTHAETTETRPSSVWMPRLDMDDFSRVVQETTGGLLTVPDADGISGSSKILRPRPNRRLPLTESYLQPDESQGPSSEMRLLNVGKNAQMWNECYTEHAEQKMCTSPHFQVYREQQVGLCWKESLKCVNCEYHSRMYKLYSEIETGRCGQRAATMNVALHIGLQDSTTATTKFRHILTAMDTPPPSHTGLQRTANKVAALTAQATMDDLRMRRQRSKEDQ</sequence>
<feature type="domain" description="Mutator-like transposase" evidence="2">
    <location>
        <begin position="94"/>
        <end position="233"/>
    </location>
</feature>
<dbReference type="Pfam" id="PF20700">
    <property type="entry name" value="Mutator"/>
    <property type="match status" value="1"/>
</dbReference>
<evidence type="ECO:0000313" key="3">
    <source>
        <dbReference type="EMBL" id="KAK2138083.1"/>
    </source>
</evidence>
<evidence type="ECO:0000313" key="4">
    <source>
        <dbReference type="Proteomes" id="UP001209878"/>
    </source>
</evidence>
<proteinExistence type="predicted"/>
<accession>A0AAD9MMG2</accession>
<dbReference type="Proteomes" id="UP001209878">
    <property type="component" value="Unassembled WGS sequence"/>
</dbReference>
<gene>
    <name evidence="3" type="ORF">NP493_8937g00008</name>
</gene>